<accession>A0A1C7MGJ7</accession>
<dbReference type="AlphaFoldDB" id="A0A1C7MGJ7"/>
<protein>
    <submittedName>
        <fullName evidence="2">Uncharacterized protein</fullName>
    </submittedName>
</protein>
<name>A0A1C7MGJ7_GRIFR</name>
<proteinExistence type="predicted"/>
<dbReference type="STRING" id="5627.A0A1C7MGJ7"/>
<dbReference type="EMBL" id="LUGG01000006">
    <property type="protein sequence ID" value="OBZ74154.1"/>
    <property type="molecule type" value="Genomic_DNA"/>
</dbReference>
<keyword evidence="1" id="KW-1133">Transmembrane helix</keyword>
<keyword evidence="1" id="KW-0472">Membrane</keyword>
<reference evidence="2 3" key="1">
    <citation type="submission" date="2016-03" db="EMBL/GenBank/DDBJ databases">
        <title>Whole genome sequencing of Grifola frondosa 9006-11.</title>
        <authorList>
            <person name="Min B."/>
            <person name="Park H."/>
            <person name="Kim J.-G."/>
            <person name="Cho H."/>
            <person name="Oh Y.-L."/>
            <person name="Kong W.-S."/>
            <person name="Choi I.-G."/>
        </authorList>
    </citation>
    <scope>NUCLEOTIDE SEQUENCE [LARGE SCALE GENOMIC DNA]</scope>
    <source>
        <strain evidence="2 3">9006-11</strain>
    </source>
</reference>
<gene>
    <name evidence="2" type="ORF">A0H81_06174</name>
</gene>
<organism evidence="2 3">
    <name type="scientific">Grifola frondosa</name>
    <name type="common">Maitake</name>
    <name type="synonym">Polyporus frondosus</name>
    <dbReference type="NCBI Taxonomy" id="5627"/>
    <lineage>
        <taxon>Eukaryota</taxon>
        <taxon>Fungi</taxon>
        <taxon>Dikarya</taxon>
        <taxon>Basidiomycota</taxon>
        <taxon>Agaricomycotina</taxon>
        <taxon>Agaricomycetes</taxon>
        <taxon>Polyporales</taxon>
        <taxon>Grifolaceae</taxon>
        <taxon>Grifola</taxon>
    </lineage>
</organism>
<keyword evidence="1" id="KW-0812">Transmembrane</keyword>
<evidence type="ECO:0000313" key="3">
    <source>
        <dbReference type="Proteomes" id="UP000092993"/>
    </source>
</evidence>
<comment type="caution">
    <text evidence="2">The sequence shown here is derived from an EMBL/GenBank/DDBJ whole genome shotgun (WGS) entry which is preliminary data.</text>
</comment>
<evidence type="ECO:0000256" key="1">
    <source>
        <dbReference type="SAM" id="Phobius"/>
    </source>
</evidence>
<sequence length="88" mass="9614">MGSSPSGIQQSYNPYDARTRVAEAAEKRDGELAREKRVQELKDRPVAGRAAQSETSPLEVIFYVGSAFLIVMAVGLGAVWLLLKYIDA</sequence>
<dbReference type="Proteomes" id="UP000092993">
    <property type="component" value="Unassembled WGS sequence"/>
</dbReference>
<feature type="transmembrane region" description="Helical" evidence="1">
    <location>
        <begin position="60"/>
        <end position="83"/>
    </location>
</feature>
<keyword evidence="3" id="KW-1185">Reference proteome</keyword>
<evidence type="ECO:0000313" key="2">
    <source>
        <dbReference type="EMBL" id="OBZ74154.1"/>
    </source>
</evidence>